<name>A0AAV9JX62_9PEZI</name>
<keyword evidence="7" id="KW-1185">Reference proteome</keyword>
<dbReference type="PANTHER" id="PTHR33337:SF43">
    <property type="entry name" value="CENP-V_GFA DOMAIN-CONTAINING PROTEIN"/>
    <property type="match status" value="1"/>
</dbReference>
<evidence type="ECO:0000313" key="7">
    <source>
        <dbReference type="Proteomes" id="UP001324427"/>
    </source>
</evidence>
<dbReference type="Gene3D" id="3.90.1590.10">
    <property type="entry name" value="glutathione-dependent formaldehyde- activating enzyme (gfa)"/>
    <property type="match status" value="1"/>
</dbReference>
<gene>
    <name evidence="6" type="ORF">LTR36_003107</name>
</gene>
<evidence type="ECO:0000259" key="5">
    <source>
        <dbReference type="PROSITE" id="PS51891"/>
    </source>
</evidence>
<feature type="domain" description="CENP-V/GFA" evidence="5">
    <location>
        <begin position="21"/>
        <end position="144"/>
    </location>
</feature>
<proteinExistence type="inferred from homology"/>
<dbReference type="InterPro" id="IPR011057">
    <property type="entry name" value="Mss4-like_sf"/>
</dbReference>
<organism evidence="6 7">
    <name type="scientific">Oleoguttula mirabilis</name>
    <dbReference type="NCBI Taxonomy" id="1507867"/>
    <lineage>
        <taxon>Eukaryota</taxon>
        <taxon>Fungi</taxon>
        <taxon>Dikarya</taxon>
        <taxon>Ascomycota</taxon>
        <taxon>Pezizomycotina</taxon>
        <taxon>Dothideomycetes</taxon>
        <taxon>Dothideomycetidae</taxon>
        <taxon>Mycosphaerellales</taxon>
        <taxon>Teratosphaeriaceae</taxon>
        <taxon>Oleoguttula</taxon>
    </lineage>
</organism>
<evidence type="ECO:0000256" key="4">
    <source>
        <dbReference type="ARBA" id="ARBA00023239"/>
    </source>
</evidence>
<comment type="caution">
    <text evidence="6">The sequence shown here is derived from an EMBL/GenBank/DDBJ whole genome shotgun (WGS) entry which is preliminary data.</text>
</comment>
<dbReference type="GO" id="GO:0046872">
    <property type="term" value="F:metal ion binding"/>
    <property type="evidence" value="ECO:0007669"/>
    <property type="project" value="UniProtKB-KW"/>
</dbReference>
<evidence type="ECO:0000256" key="1">
    <source>
        <dbReference type="ARBA" id="ARBA00005495"/>
    </source>
</evidence>
<dbReference type="AlphaFoldDB" id="A0AAV9JX62"/>
<dbReference type="Pfam" id="PF04828">
    <property type="entry name" value="GFA"/>
    <property type="match status" value="1"/>
</dbReference>
<dbReference type="EMBL" id="JAVFHQ010000002">
    <property type="protein sequence ID" value="KAK4550140.1"/>
    <property type="molecule type" value="Genomic_DNA"/>
</dbReference>
<dbReference type="GO" id="GO:0016846">
    <property type="term" value="F:carbon-sulfur lyase activity"/>
    <property type="evidence" value="ECO:0007669"/>
    <property type="project" value="InterPro"/>
</dbReference>
<keyword evidence="4" id="KW-0456">Lyase</keyword>
<keyword evidence="3" id="KW-0862">Zinc</keyword>
<dbReference type="Proteomes" id="UP001324427">
    <property type="component" value="Unassembled WGS sequence"/>
</dbReference>
<accession>A0AAV9JX62</accession>
<sequence>MPNQPTGDPNAHDASKFADSLSGSCLCGSITVTITDKDLFTKPRGHLCHCSNCRKVSGSYVSSNLLIEAEKVKIDDRDGTLKTYEDHATLSGNPVYRSFCSTDGNPVKSETSAYPGKVIIKMGMMPRIPQPETEGFGLHRHAWQGKNDGVAVYKLKWAGPEKERMS</sequence>
<evidence type="ECO:0000256" key="2">
    <source>
        <dbReference type="ARBA" id="ARBA00022723"/>
    </source>
</evidence>
<dbReference type="PANTHER" id="PTHR33337">
    <property type="entry name" value="GFA DOMAIN-CONTAINING PROTEIN"/>
    <property type="match status" value="1"/>
</dbReference>
<dbReference type="SUPFAM" id="SSF51316">
    <property type="entry name" value="Mss4-like"/>
    <property type="match status" value="1"/>
</dbReference>
<protein>
    <recommendedName>
        <fullName evidence="5">CENP-V/GFA domain-containing protein</fullName>
    </recommendedName>
</protein>
<evidence type="ECO:0000313" key="6">
    <source>
        <dbReference type="EMBL" id="KAK4550140.1"/>
    </source>
</evidence>
<keyword evidence="2" id="KW-0479">Metal-binding</keyword>
<comment type="similarity">
    <text evidence="1">Belongs to the Gfa family.</text>
</comment>
<dbReference type="PROSITE" id="PS51891">
    <property type="entry name" value="CENP_V_GFA"/>
    <property type="match status" value="1"/>
</dbReference>
<dbReference type="InterPro" id="IPR006913">
    <property type="entry name" value="CENP-V/GFA"/>
</dbReference>
<evidence type="ECO:0000256" key="3">
    <source>
        <dbReference type="ARBA" id="ARBA00022833"/>
    </source>
</evidence>
<reference evidence="6 7" key="1">
    <citation type="submission" date="2021-11" db="EMBL/GenBank/DDBJ databases">
        <title>Black yeast isolated from Biological Soil Crust.</title>
        <authorList>
            <person name="Kurbessoian T."/>
        </authorList>
    </citation>
    <scope>NUCLEOTIDE SEQUENCE [LARGE SCALE GENOMIC DNA]</scope>
    <source>
        <strain evidence="6 7">CCFEE 5522</strain>
    </source>
</reference>